<comment type="caution">
    <text evidence="3">The sequence shown here is derived from an EMBL/GenBank/DDBJ whole genome shotgun (WGS) entry which is preliminary data.</text>
</comment>
<dbReference type="CDD" id="cd08870">
    <property type="entry name" value="START_STARD2_7-like"/>
    <property type="match status" value="1"/>
</dbReference>
<dbReference type="Gene3D" id="3.30.530.20">
    <property type="match status" value="1"/>
</dbReference>
<dbReference type="Pfam" id="PF01852">
    <property type="entry name" value="START"/>
    <property type="match status" value="1"/>
</dbReference>
<dbReference type="Proteomes" id="UP000824469">
    <property type="component" value="Unassembled WGS sequence"/>
</dbReference>
<keyword evidence="1" id="KW-1133">Transmembrane helix</keyword>
<evidence type="ECO:0000259" key="2">
    <source>
        <dbReference type="PROSITE" id="PS50848"/>
    </source>
</evidence>
<evidence type="ECO:0000256" key="1">
    <source>
        <dbReference type="SAM" id="Phobius"/>
    </source>
</evidence>
<feature type="non-terminal residue" evidence="3">
    <location>
        <position position="433"/>
    </location>
</feature>
<gene>
    <name evidence="3" type="ORF">KI387_016715</name>
</gene>
<dbReference type="PANTHER" id="PTHR19308:SF39">
    <property type="entry name" value="PHOSPHATIDYLCHOLINE TRANSFER PROTEIN"/>
    <property type="match status" value="1"/>
</dbReference>
<feature type="domain" description="START" evidence="2">
    <location>
        <begin position="144"/>
        <end position="335"/>
    </location>
</feature>
<dbReference type="EMBL" id="JAHRHJ020000003">
    <property type="protein sequence ID" value="KAH9322076.1"/>
    <property type="molecule type" value="Genomic_DNA"/>
</dbReference>
<sequence length="433" mass="48946">AAGMDFVSGNNGGLFQREAVVDTLLDIVMCAVPVWLAVMIGLVVGWAWKPKWAGLLFVGLRSLRPQLLLAAPHGFGAALTALMGFPLLRKLWANFRDWEAQEQAFEQQHKSEESTFHGGQKEPVVTNGDLEHLCSLLEVKDGGPVWHQVMDRTTATMSYQAWRREPKVGPPQYRSRTVYEDVTPELMRDFFWDNEFRLKWDDMLLYTKNLEECPQTGAMIVHWIRKFPFFCSDREYIIGRRIWETGRTYFCVTKGVPYPSFPRHNKPRRVDLYYSSWSIRAVESRKGDGRLSACEVVLFHHEDMGIPWEIAKLGVRQGMWGAVKTIERGVSAYKLERSGAPPSRSAFMARINSKVPADLSRTLGLSSKDAQDIMLSSNETNDARDISKTRQGNGWKFVIIGGAMALACGLDRGIVSKAIIFGVARRLGNIGKR</sequence>
<evidence type="ECO:0000313" key="4">
    <source>
        <dbReference type="Proteomes" id="UP000824469"/>
    </source>
</evidence>
<dbReference type="PROSITE" id="PS50848">
    <property type="entry name" value="START"/>
    <property type="match status" value="1"/>
</dbReference>
<feature type="transmembrane region" description="Helical" evidence="1">
    <location>
        <begin position="68"/>
        <end position="88"/>
    </location>
</feature>
<dbReference type="GO" id="GO:0005737">
    <property type="term" value="C:cytoplasm"/>
    <property type="evidence" value="ECO:0007669"/>
    <property type="project" value="UniProtKB-ARBA"/>
</dbReference>
<dbReference type="InterPro" id="IPR051213">
    <property type="entry name" value="START_lipid_transfer"/>
</dbReference>
<protein>
    <recommendedName>
        <fullName evidence="2">START domain-containing protein</fullName>
    </recommendedName>
</protein>
<evidence type="ECO:0000313" key="3">
    <source>
        <dbReference type="EMBL" id="KAH9322076.1"/>
    </source>
</evidence>
<proteinExistence type="predicted"/>
<accession>A0AA38GF71</accession>
<feature type="transmembrane region" description="Helical" evidence="1">
    <location>
        <begin position="24"/>
        <end position="48"/>
    </location>
</feature>
<dbReference type="GO" id="GO:0008289">
    <property type="term" value="F:lipid binding"/>
    <property type="evidence" value="ECO:0007669"/>
    <property type="project" value="InterPro"/>
</dbReference>
<dbReference type="SUPFAM" id="SSF55961">
    <property type="entry name" value="Bet v1-like"/>
    <property type="match status" value="1"/>
</dbReference>
<keyword evidence="1" id="KW-0472">Membrane</keyword>
<dbReference type="InterPro" id="IPR002913">
    <property type="entry name" value="START_lipid-bd_dom"/>
</dbReference>
<reference evidence="3 4" key="1">
    <citation type="journal article" date="2021" name="Nat. Plants">
        <title>The Taxus genome provides insights into paclitaxel biosynthesis.</title>
        <authorList>
            <person name="Xiong X."/>
            <person name="Gou J."/>
            <person name="Liao Q."/>
            <person name="Li Y."/>
            <person name="Zhou Q."/>
            <person name="Bi G."/>
            <person name="Li C."/>
            <person name="Du R."/>
            <person name="Wang X."/>
            <person name="Sun T."/>
            <person name="Guo L."/>
            <person name="Liang H."/>
            <person name="Lu P."/>
            <person name="Wu Y."/>
            <person name="Zhang Z."/>
            <person name="Ro D.K."/>
            <person name="Shang Y."/>
            <person name="Huang S."/>
            <person name="Yan J."/>
        </authorList>
    </citation>
    <scope>NUCLEOTIDE SEQUENCE [LARGE SCALE GENOMIC DNA]</scope>
    <source>
        <strain evidence="3">Ta-2019</strain>
    </source>
</reference>
<dbReference type="AlphaFoldDB" id="A0AA38GF71"/>
<name>A0AA38GF71_TAXCH</name>
<dbReference type="FunFam" id="3.30.530.20:FF:000006">
    <property type="entry name" value="StAR-related lipid transfer protein 7, mitochondrial"/>
    <property type="match status" value="1"/>
</dbReference>
<dbReference type="InterPro" id="IPR023393">
    <property type="entry name" value="START-like_dom_sf"/>
</dbReference>
<dbReference type="OMA" id="GRHYYCV"/>
<keyword evidence="4" id="KW-1185">Reference proteome</keyword>
<organism evidence="3 4">
    <name type="scientific">Taxus chinensis</name>
    <name type="common">Chinese yew</name>
    <name type="synonym">Taxus wallichiana var. chinensis</name>
    <dbReference type="NCBI Taxonomy" id="29808"/>
    <lineage>
        <taxon>Eukaryota</taxon>
        <taxon>Viridiplantae</taxon>
        <taxon>Streptophyta</taxon>
        <taxon>Embryophyta</taxon>
        <taxon>Tracheophyta</taxon>
        <taxon>Spermatophyta</taxon>
        <taxon>Pinopsida</taxon>
        <taxon>Pinidae</taxon>
        <taxon>Conifers II</taxon>
        <taxon>Cupressales</taxon>
        <taxon>Taxaceae</taxon>
        <taxon>Taxus</taxon>
    </lineage>
</organism>
<keyword evidence="1" id="KW-0812">Transmembrane</keyword>
<dbReference type="PANTHER" id="PTHR19308">
    <property type="entry name" value="PHOSPHATIDYLCHOLINE TRANSFER PROTEIN"/>
    <property type="match status" value="1"/>
</dbReference>